<reference evidence="2" key="1">
    <citation type="submission" date="2016-07" db="EMBL/GenBank/DDBJ databases">
        <authorList>
            <person name="Florea S."/>
            <person name="Webb J.S."/>
            <person name="Jaromczyk J."/>
            <person name="Schardl C.L."/>
        </authorList>
    </citation>
    <scope>NUCLEOTIDE SEQUENCE [LARGE SCALE GENOMIC DNA]</scope>
    <source>
        <strain evidence="2">1YdBTEX2</strain>
    </source>
</reference>
<protein>
    <recommendedName>
        <fullName evidence="3">CoiA-like domain protein</fullName>
    </recommendedName>
</protein>
<gene>
    <name evidence="1" type="ORF">PVE_R1G0766</name>
</gene>
<dbReference type="AlphaFoldDB" id="A0A1D3JRF3"/>
<evidence type="ECO:0008006" key="3">
    <source>
        <dbReference type="Google" id="ProtNLM"/>
    </source>
</evidence>
<proteinExistence type="predicted"/>
<name>A0A1D3JRF3_PSEVE</name>
<dbReference type="Proteomes" id="UP000245431">
    <property type="component" value="Chromosome PVE_r1"/>
</dbReference>
<sequence length="290" mass="32876">MPSMEVALVGGERAAPAPGLKGECPLCGKPAQAKCGPIIRWHWAHAGRRHCDPWMENEGPWHRAWKALFPFEWQEVVAYDHAGEKHIADVKRPDGTVIELQNSPMSIEEMKSREAFYGERMIWIVNGEKFKNQIRISDSLPDPHHERMRDFKLGMPTYTKWSKHVRRPCHDGSAFGYFLKSDIAADPSCGAMYELHHGKAFESVVANSYRGQHAWSWKNPREGWLLSRRTVVFDLGQGEMWALAKYGDDGDLCLQRVSIKALMDSLLSGAVPDLSYAVRPVRDLIDLPAL</sequence>
<accession>A0A1D3JRF3</accession>
<organism evidence="1 2">
    <name type="scientific">Pseudomonas veronii 1YdBTEX2</name>
    <dbReference type="NCBI Taxonomy" id="1295141"/>
    <lineage>
        <taxon>Bacteria</taxon>
        <taxon>Pseudomonadati</taxon>
        <taxon>Pseudomonadota</taxon>
        <taxon>Gammaproteobacteria</taxon>
        <taxon>Pseudomonadales</taxon>
        <taxon>Pseudomonadaceae</taxon>
        <taxon>Pseudomonas</taxon>
    </lineage>
</organism>
<evidence type="ECO:0000313" key="1">
    <source>
        <dbReference type="EMBL" id="SBW78654.1"/>
    </source>
</evidence>
<evidence type="ECO:0000313" key="2">
    <source>
        <dbReference type="Proteomes" id="UP000245431"/>
    </source>
</evidence>
<dbReference type="EMBL" id="LT599583">
    <property type="protein sequence ID" value="SBW78654.1"/>
    <property type="molecule type" value="Genomic_DNA"/>
</dbReference>